<organism evidence="2 3">
    <name type="scientific">Cyprinus carpio</name>
    <name type="common">Common carp</name>
    <dbReference type="NCBI Taxonomy" id="7962"/>
    <lineage>
        <taxon>Eukaryota</taxon>
        <taxon>Metazoa</taxon>
        <taxon>Chordata</taxon>
        <taxon>Craniata</taxon>
        <taxon>Vertebrata</taxon>
        <taxon>Euteleostomi</taxon>
        <taxon>Actinopterygii</taxon>
        <taxon>Neopterygii</taxon>
        <taxon>Teleostei</taxon>
        <taxon>Ostariophysi</taxon>
        <taxon>Cypriniformes</taxon>
        <taxon>Cyprinidae</taxon>
        <taxon>Cyprininae</taxon>
        <taxon>Cyprinus</taxon>
    </lineage>
</organism>
<dbReference type="PANTHER" id="PTHR31025">
    <property type="entry name" value="SI:CH211-196P9.1-RELATED"/>
    <property type="match status" value="1"/>
</dbReference>
<feature type="region of interest" description="Disordered" evidence="1">
    <location>
        <begin position="70"/>
        <end position="94"/>
    </location>
</feature>
<dbReference type="AlphaFoldDB" id="A0A8C2A3W5"/>
<reference evidence="2" key="1">
    <citation type="submission" date="2025-08" db="UniProtKB">
        <authorList>
            <consortium name="Ensembl"/>
        </authorList>
    </citation>
    <scope>IDENTIFICATION</scope>
</reference>
<name>A0A8C2A3W5_CYPCA</name>
<evidence type="ECO:0008006" key="4">
    <source>
        <dbReference type="Google" id="ProtNLM"/>
    </source>
</evidence>
<protein>
    <recommendedName>
        <fullName evidence="4">Sterile alpha motif domain-containing protein 3-like</fullName>
    </recommendedName>
</protein>
<dbReference type="Ensembl" id="ENSCCRT00015103009.1">
    <property type="protein sequence ID" value="ENSCCRP00015099777.1"/>
    <property type="gene ID" value="ENSCCRG00015040078.1"/>
</dbReference>
<dbReference type="Proteomes" id="UP000694700">
    <property type="component" value="Unplaced"/>
</dbReference>
<proteinExistence type="predicted"/>
<sequence length="537" mass="61152">MEAVIRGVLPMLDDDQLNHLISELTRIGVKTDDDLQYLTSDDLKDLLSPIDCRKLIHFFKIRGNENILATQPSNRPNSSTFPVQCHGSSQVTNPSPISTPVPVQSAAWVSDFQIPWGKMTPNLRTCLAQGKRPEPSDRRHMVRVIVDSIREVCLNPTKRQCSEVAQSIIHKYPNSFSDKTEEGELIGCGYYSLLCQLKTRVEHLNRNNTMARLRKPKRTGDEVDDSQPSTSKSAKLDSYGCVNWNPTELPERETFDSLEIKRQEILSLFSQEGPRAGERSKVQELMKMTFIAQRHSINASPPPSISDLQARWPFLFTKRFLCAHFKELTGIDPDIRFKDSLCTKGERILCFFKNLQSRWGKEVRAVLKDIDREGRDVDPGLAAVLLMMAHFKEKEESLFFLADVTTTPSDAETRLSLPSTPRLIMLGDSVLHSKKWMLSIEGKVLFPETDLPDFSSAFAVLFGCYYVLNIEYQVEAATTLEFIQRFIVRINPDNSKCSSKFQVSKRSGKMVQRKNSGLNPHVSSFIKEFLDFSWQNY</sequence>
<feature type="region of interest" description="Disordered" evidence="1">
    <location>
        <begin position="213"/>
        <end position="235"/>
    </location>
</feature>
<evidence type="ECO:0000256" key="1">
    <source>
        <dbReference type="SAM" id="MobiDB-lite"/>
    </source>
</evidence>
<evidence type="ECO:0000313" key="3">
    <source>
        <dbReference type="Proteomes" id="UP000694700"/>
    </source>
</evidence>
<dbReference type="PANTHER" id="PTHR31025:SF30">
    <property type="entry name" value="SI:DKEY-15H8.17"/>
    <property type="match status" value="1"/>
</dbReference>
<evidence type="ECO:0000313" key="2">
    <source>
        <dbReference type="Ensembl" id="ENSCCRP00015099777.1"/>
    </source>
</evidence>
<accession>A0A8C2A3W5</accession>